<evidence type="ECO:0000313" key="4">
    <source>
        <dbReference type="Proteomes" id="UP000218209"/>
    </source>
</evidence>
<feature type="compositionally biased region" description="Polar residues" evidence="2">
    <location>
        <begin position="497"/>
        <end position="507"/>
    </location>
</feature>
<accession>A0A1X6P812</accession>
<feature type="compositionally biased region" description="Basic residues" evidence="2">
    <location>
        <begin position="353"/>
        <end position="371"/>
    </location>
</feature>
<name>A0A1X6P812_PORUM</name>
<dbReference type="EMBL" id="KV918850">
    <property type="protein sequence ID" value="OSX76957.1"/>
    <property type="molecule type" value="Genomic_DNA"/>
</dbReference>
<feature type="region of interest" description="Disordered" evidence="2">
    <location>
        <begin position="344"/>
        <end position="371"/>
    </location>
</feature>
<feature type="region of interest" description="Disordered" evidence="2">
    <location>
        <begin position="265"/>
        <end position="321"/>
    </location>
</feature>
<dbReference type="AlphaFoldDB" id="A0A1X6P812"/>
<feature type="compositionally biased region" description="Gly residues" evidence="2">
    <location>
        <begin position="194"/>
        <end position="204"/>
    </location>
</feature>
<reference evidence="3 4" key="1">
    <citation type="submission" date="2017-03" db="EMBL/GenBank/DDBJ databases">
        <title>WGS assembly of Porphyra umbilicalis.</title>
        <authorList>
            <person name="Brawley S.H."/>
            <person name="Blouin N.A."/>
            <person name="Ficko-Blean E."/>
            <person name="Wheeler G.L."/>
            <person name="Lohr M."/>
            <person name="Goodson H.V."/>
            <person name="Jenkins J.W."/>
            <person name="Blaby-Haas C.E."/>
            <person name="Helliwell K.E."/>
            <person name="Chan C."/>
            <person name="Marriage T."/>
            <person name="Bhattacharya D."/>
            <person name="Klein A.S."/>
            <person name="Badis Y."/>
            <person name="Brodie J."/>
            <person name="Cao Y."/>
            <person name="Collen J."/>
            <person name="Dittami S.M."/>
            <person name="Gachon C.M."/>
            <person name="Green B.R."/>
            <person name="Karpowicz S."/>
            <person name="Kim J.W."/>
            <person name="Kudahl U."/>
            <person name="Lin S."/>
            <person name="Michel G."/>
            <person name="Mittag M."/>
            <person name="Olson B.J."/>
            <person name="Pangilinan J."/>
            <person name="Peng Y."/>
            <person name="Qiu H."/>
            <person name="Shu S."/>
            <person name="Singer J.T."/>
            <person name="Smith A.G."/>
            <person name="Sprecher B.N."/>
            <person name="Wagner V."/>
            <person name="Wang W."/>
            <person name="Wang Z.-Y."/>
            <person name="Yan J."/>
            <person name="Yarish C."/>
            <person name="Zoeuner-Riek S."/>
            <person name="Zhuang Y."/>
            <person name="Zou Y."/>
            <person name="Lindquist E.A."/>
            <person name="Grimwood J."/>
            <person name="Barry K."/>
            <person name="Rokhsar D.S."/>
            <person name="Schmutz J."/>
            <person name="Stiller J.W."/>
            <person name="Grossman A.R."/>
            <person name="Prochnik S.E."/>
        </authorList>
    </citation>
    <scope>NUCLEOTIDE SEQUENCE [LARGE SCALE GENOMIC DNA]</scope>
    <source>
        <strain evidence="3">4086291</strain>
    </source>
</reference>
<feature type="compositionally biased region" description="Gly residues" evidence="2">
    <location>
        <begin position="469"/>
        <end position="496"/>
    </location>
</feature>
<proteinExistence type="predicted"/>
<protein>
    <submittedName>
        <fullName evidence="3">Uncharacterized protein</fullName>
    </submittedName>
</protein>
<feature type="compositionally biased region" description="Low complexity" evidence="2">
    <location>
        <begin position="290"/>
        <end position="299"/>
    </location>
</feature>
<feature type="compositionally biased region" description="Basic residues" evidence="2">
    <location>
        <begin position="437"/>
        <end position="447"/>
    </location>
</feature>
<feature type="compositionally biased region" description="Basic and acidic residues" evidence="2">
    <location>
        <begin position="300"/>
        <end position="321"/>
    </location>
</feature>
<evidence type="ECO:0000256" key="1">
    <source>
        <dbReference type="ARBA" id="ARBA00022581"/>
    </source>
</evidence>
<dbReference type="Proteomes" id="UP000218209">
    <property type="component" value="Unassembled WGS sequence"/>
</dbReference>
<feature type="region of interest" description="Disordered" evidence="2">
    <location>
        <begin position="15"/>
        <end position="59"/>
    </location>
</feature>
<dbReference type="PANTHER" id="PTHR13037:SF24">
    <property type="entry name" value="POLYCOMB PROTEIN PCL-RELATED"/>
    <property type="match status" value="1"/>
</dbReference>
<keyword evidence="4" id="KW-1185">Reference proteome</keyword>
<feature type="region of interest" description="Disordered" evidence="2">
    <location>
        <begin position="421"/>
        <end position="520"/>
    </location>
</feature>
<keyword evidence="1" id="KW-0945">Host-virus interaction</keyword>
<dbReference type="PANTHER" id="PTHR13037">
    <property type="entry name" value="FORMIN"/>
    <property type="match status" value="1"/>
</dbReference>
<evidence type="ECO:0000313" key="3">
    <source>
        <dbReference type="EMBL" id="OSX76957.1"/>
    </source>
</evidence>
<feature type="compositionally biased region" description="Low complexity" evidence="2">
    <location>
        <begin position="265"/>
        <end position="274"/>
    </location>
</feature>
<sequence>MSGFESVLLMGHGEVASHSSPRPAGSGIRPPLAHTAALPPSARRSAPREPVPRHAPWRSLSPLPHCCGARMVVPPLCPAFAIADVVLAVSGGGCSLFRFHLLAATRRSGTPNGEGGARAGALNGAFSRPLPPAPPSPPNSPPSTGAPPIGLPPTPPTTASSSVVSPVSPPPLHPAPGENRLPPTHRRRDRAAVGGNGGGGGGGDPLPTTTAGVRLDWLLARLALSALTPADMGALHAFLTSRAVDCAADRPAGADTLRGVVVTGGTADTAGGKVAADEGDVPPTAGRGGDAAAATLAAEARGEGDYRDQKEVRGEADGRKRQEALDVTSVVAVAAYLLEHHAVGARGAQRARDGRRGRRGERRRRWGRWRRRRRRRRAVRGWLCAVRRHRRPGGVGPAPPRHRTHVHRQCTFAGAAVPVATPRATPQHAGAAGCLPRPRRRRRKRGSSGRGRREGHLWAAVSGRRGRGDTGGGVGGGGGGGRGGGGVGGGGGGGGSDQSRPLANATSAPPPVARRPGEGEGAVAAGCVHAHGSTSLASAAAAAEAATAPFGGSADNSDGRGGGSHFRSILSIRDRPAVAAAATAGDAPAASPAQSRYKAALWRVPADAAVEWAPLTTHEAHLGARLCGEDGGLPLLRYRLAVGVKAHPLVAAHAVDLSALLSLVCAEPTRDLRTLSGAIGCQYPTLHPPGAVRAGFDRRRAARPPSPTCARRLPRSLPPRVCLVLGVGGGGNVALSPLFHVTLPVAADVTPDGRTVVVAAHTRGLLAWVTGTVGFWDAVVVVPVAAGAATAATCGSGCRCGERRRHPAAAAADFDSRQRRLPPRGRAPAPALGSALSAYVVAAAAGPHDPITTAGGAVPAAAEATAAAATVVAATAVLAVATAPTGGGRSGGADAQSTLRFVSAVAQSSLLLSFERAPAK</sequence>
<feature type="region of interest" description="Disordered" evidence="2">
    <location>
        <begin position="107"/>
        <end position="208"/>
    </location>
</feature>
<evidence type="ECO:0000256" key="2">
    <source>
        <dbReference type="SAM" id="MobiDB-lite"/>
    </source>
</evidence>
<feature type="compositionally biased region" description="Pro residues" evidence="2">
    <location>
        <begin position="129"/>
        <end position="156"/>
    </location>
</feature>
<gene>
    <name evidence="3" type="ORF">BU14_0167s0029</name>
</gene>
<organism evidence="3 4">
    <name type="scientific">Porphyra umbilicalis</name>
    <name type="common">Purple laver</name>
    <name type="synonym">Red alga</name>
    <dbReference type="NCBI Taxonomy" id="2786"/>
    <lineage>
        <taxon>Eukaryota</taxon>
        <taxon>Rhodophyta</taxon>
        <taxon>Bangiophyceae</taxon>
        <taxon>Bangiales</taxon>
        <taxon>Bangiaceae</taxon>
        <taxon>Porphyra</taxon>
    </lineage>
</organism>
<feature type="compositionally biased region" description="Low complexity" evidence="2">
    <location>
        <begin position="157"/>
        <end position="166"/>
    </location>
</feature>